<dbReference type="InterPro" id="IPR050832">
    <property type="entry name" value="Bact_Acetyltransf"/>
</dbReference>
<evidence type="ECO:0000313" key="5">
    <source>
        <dbReference type="Proteomes" id="UP000245996"/>
    </source>
</evidence>
<dbReference type="GO" id="GO:0016746">
    <property type="term" value="F:acyltransferase activity"/>
    <property type="evidence" value="ECO:0007669"/>
    <property type="project" value="UniProtKB-KW"/>
</dbReference>
<dbReference type="PANTHER" id="PTHR43877">
    <property type="entry name" value="AMINOALKYLPHOSPHONATE N-ACETYLTRANSFERASE-RELATED-RELATED"/>
    <property type="match status" value="1"/>
</dbReference>
<protein>
    <submittedName>
        <fullName evidence="4">Acetyltransferase (GNAT) family protein</fullName>
    </submittedName>
</protein>
<dbReference type="Pfam" id="PF13508">
    <property type="entry name" value="Acetyltransf_7"/>
    <property type="match status" value="1"/>
</dbReference>
<dbReference type="EMBL" id="QGHE01000007">
    <property type="protein sequence ID" value="PWJ79552.1"/>
    <property type="molecule type" value="Genomic_DNA"/>
</dbReference>
<feature type="domain" description="N-acetyltransferase" evidence="3">
    <location>
        <begin position="1"/>
        <end position="142"/>
    </location>
</feature>
<proteinExistence type="predicted"/>
<comment type="caution">
    <text evidence="4">The sequence shown here is derived from an EMBL/GenBank/DDBJ whole genome shotgun (WGS) entry which is preliminary data.</text>
</comment>
<dbReference type="InterPro" id="IPR000182">
    <property type="entry name" value="GNAT_dom"/>
</dbReference>
<name>A0ABD6XNI7_ENTAG</name>
<evidence type="ECO:0000256" key="1">
    <source>
        <dbReference type="ARBA" id="ARBA00022679"/>
    </source>
</evidence>
<dbReference type="PANTHER" id="PTHR43877:SF2">
    <property type="entry name" value="AMINOALKYLPHOSPHONATE N-ACETYLTRANSFERASE-RELATED"/>
    <property type="match status" value="1"/>
</dbReference>
<evidence type="ECO:0000256" key="2">
    <source>
        <dbReference type="ARBA" id="ARBA00023315"/>
    </source>
</evidence>
<dbReference type="PROSITE" id="PS51186">
    <property type="entry name" value="GNAT"/>
    <property type="match status" value="1"/>
</dbReference>
<evidence type="ECO:0000259" key="3">
    <source>
        <dbReference type="PROSITE" id="PS51186"/>
    </source>
</evidence>
<accession>A0ABD6XNI7</accession>
<dbReference type="InterPro" id="IPR016181">
    <property type="entry name" value="Acyl_CoA_acyltransferase"/>
</dbReference>
<organism evidence="4 5">
    <name type="scientific">Enterobacter agglomerans</name>
    <name type="common">Erwinia herbicola</name>
    <name type="synonym">Pantoea agglomerans</name>
    <dbReference type="NCBI Taxonomy" id="549"/>
    <lineage>
        <taxon>Bacteria</taxon>
        <taxon>Pseudomonadati</taxon>
        <taxon>Pseudomonadota</taxon>
        <taxon>Gammaproteobacteria</taxon>
        <taxon>Enterobacterales</taxon>
        <taxon>Erwiniaceae</taxon>
        <taxon>Pantoea</taxon>
        <taxon>Pantoea agglomerans group</taxon>
    </lineage>
</organism>
<dbReference type="SUPFAM" id="SSF55729">
    <property type="entry name" value="Acyl-CoA N-acyltransferases (Nat)"/>
    <property type="match status" value="1"/>
</dbReference>
<gene>
    <name evidence="4" type="ORF">C7430_10752</name>
</gene>
<evidence type="ECO:0000313" key="4">
    <source>
        <dbReference type="EMBL" id="PWJ79552.1"/>
    </source>
</evidence>
<dbReference type="Proteomes" id="UP000245996">
    <property type="component" value="Unassembled WGS sequence"/>
</dbReference>
<dbReference type="CDD" id="cd04301">
    <property type="entry name" value="NAT_SF"/>
    <property type="match status" value="1"/>
</dbReference>
<keyword evidence="1" id="KW-0808">Transferase</keyword>
<reference evidence="4 5" key="1">
    <citation type="submission" date="2018-05" db="EMBL/GenBank/DDBJ databases">
        <title>Genomic Encyclopedia of Type Strains, Phase IV (KMG-V): Genome sequencing to study the core and pangenomes of soil and plant-associated prokaryotes.</title>
        <authorList>
            <person name="Whitman W."/>
        </authorList>
    </citation>
    <scope>NUCLEOTIDE SEQUENCE [LARGE SCALE GENOMIC DNA]</scope>
    <source>
        <strain evidence="4 5">PNG 92-11</strain>
    </source>
</reference>
<keyword evidence="2" id="KW-0012">Acyltransferase</keyword>
<dbReference type="Gene3D" id="3.40.630.30">
    <property type="match status" value="1"/>
</dbReference>
<sequence>MDTFLYMEIKVGHMQDPDTEEYIIQRLWQHNGRFADINMKTLNVILYDDQKNIQGGLLAHTWCGTLDIHYLWIEDTWRLHGTGRQLMQAAEEEARNRGCHMSVVDTLSFQARGFYEKLGYRVYGEQDGYAQRYARYYLAKRL</sequence>
<dbReference type="AlphaFoldDB" id="A0ABD6XNI7"/>